<name>A0A816VEZ8_BRANA</name>
<accession>A0A816VEZ8</accession>
<reference evidence="1" key="1">
    <citation type="submission" date="2021-01" db="EMBL/GenBank/DDBJ databases">
        <authorList>
            <consortium name="Genoscope - CEA"/>
            <person name="William W."/>
        </authorList>
    </citation>
    <scope>NUCLEOTIDE SEQUENCE</scope>
</reference>
<dbReference type="EMBL" id="HG994357">
    <property type="protein sequence ID" value="CAF2120073.1"/>
    <property type="molecule type" value="Genomic_DNA"/>
</dbReference>
<organism evidence="1">
    <name type="scientific">Brassica napus</name>
    <name type="common">Rape</name>
    <dbReference type="NCBI Taxonomy" id="3708"/>
    <lineage>
        <taxon>Eukaryota</taxon>
        <taxon>Viridiplantae</taxon>
        <taxon>Streptophyta</taxon>
        <taxon>Embryophyta</taxon>
        <taxon>Tracheophyta</taxon>
        <taxon>Spermatophyta</taxon>
        <taxon>Magnoliopsida</taxon>
        <taxon>eudicotyledons</taxon>
        <taxon>Gunneridae</taxon>
        <taxon>Pentapetalae</taxon>
        <taxon>rosids</taxon>
        <taxon>malvids</taxon>
        <taxon>Brassicales</taxon>
        <taxon>Brassicaceae</taxon>
        <taxon>Brassiceae</taxon>
        <taxon>Brassica</taxon>
    </lineage>
</organism>
<proteinExistence type="predicted"/>
<evidence type="ECO:0000313" key="1">
    <source>
        <dbReference type="EMBL" id="CAF2120073.1"/>
    </source>
</evidence>
<dbReference type="Proteomes" id="UP001295469">
    <property type="component" value="Chromosome A03"/>
</dbReference>
<protein>
    <submittedName>
        <fullName evidence="1">(rape) hypothetical protein</fullName>
    </submittedName>
</protein>
<gene>
    <name evidence="1" type="ORF">DARMORV10_A03P08370.1</name>
</gene>
<sequence>MSETASEQGMVDEAQKVLEEAEALKKLTPRQEPAVDPTKYTAADVRIVKFLYYKTDQRRGAESENQVKRVTEEIAVTVVEILTVEVEIVTGIMTTVNMTDTITSHVAMTHEAGVVRVPCLGKDQEIMIAADAMTATKMLQEMVAARGRYRCV</sequence>
<dbReference type="AlphaFoldDB" id="A0A816VEZ8"/>